<feature type="region of interest" description="Disordered" evidence="1">
    <location>
        <begin position="130"/>
        <end position="153"/>
    </location>
</feature>
<proteinExistence type="predicted"/>
<accession>A0A915BJX6</accession>
<sequence>VGSCRYYRMKLPHSVIVFIFSIVVKLDGEKYTRRKDLLFQKLINSTNFGSSDPTVDERTSNDTFGTIENHPICRWIGFLTIIFYAALVFLIVLLDGLIPRIREYFRIMEPSDSFAADEVRPVPHNLPPMKIAQATPFSPVSPTSVAPPSSNEQ</sequence>
<keyword evidence="2" id="KW-0472">Membrane</keyword>
<name>A0A915BJX6_PARUN</name>
<dbReference type="Proteomes" id="UP000887569">
    <property type="component" value="Unplaced"/>
</dbReference>
<dbReference type="WBParaSite" id="PgR043_g078_t01">
    <property type="protein sequence ID" value="PgR043_g078_t01"/>
    <property type="gene ID" value="PgR043_g078"/>
</dbReference>
<reference evidence="4" key="1">
    <citation type="submission" date="2022-11" db="UniProtKB">
        <authorList>
            <consortium name="WormBaseParasite"/>
        </authorList>
    </citation>
    <scope>IDENTIFICATION</scope>
</reference>
<organism evidence="3 4">
    <name type="scientific">Parascaris univalens</name>
    <name type="common">Nematode worm</name>
    <dbReference type="NCBI Taxonomy" id="6257"/>
    <lineage>
        <taxon>Eukaryota</taxon>
        <taxon>Metazoa</taxon>
        <taxon>Ecdysozoa</taxon>
        <taxon>Nematoda</taxon>
        <taxon>Chromadorea</taxon>
        <taxon>Rhabditida</taxon>
        <taxon>Spirurina</taxon>
        <taxon>Ascaridomorpha</taxon>
        <taxon>Ascaridoidea</taxon>
        <taxon>Ascarididae</taxon>
        <taxon>Parascaris</taxon>
    </lineage>
</organism>
<keyword evidence="2" id="KW-1133">Transmembrane helix</keyword>
<keyword evidence="3" id="KW-1185">Reference proteome</keyword>
<evidence type="ECO:0000256" key="1">
    <source>
        <dbReference type="SAM" id="MobiDB-lite"/>
    </source>
</evidence>
<feature type="transmembrane region" description="Helical" evidence="2">
    <location>
        <begin position="75"/>
        <end position="98"/>
    </location>
</feature>
<evidence type="ECO:0000313" key="4">
    <source>
        <dbReference type="WBParaSite" id="PgR043_g078_t01"/>
    </source>
</evidence>
<evidence type="ECO:0000256" key="2">
    <source>
        <dbReference type="SAM" id="Phobius"/>
    </source>
</evidence>
<protein>
    <submittedName>
        <fullName evidence="4">Uncharacterized protein</fullName>
    </submittedName>
</protein>
<evidence type="ECO:0000313" key="3">
    <source>
        <dbReference type="Proteomes" id="UP000887569"/>
    </source>
</evidence>
<dbReference type="AlphaFoldDB" id="A0A915BJX6"/>
<feature type="compositionally biased region" description="Low complexity" evidence="1">
    <location>
        <begin position="134"/>
        <end position="153"/>
    </location>
</feature>
<keyword evidence="2" id="KW-0812">Transmembrane</keyword>